<evidence type="ECO:0000256" key="2">
    <source>
        <dbReference type="SAM" id="SignalP"/>
    </source>
</evidence>
<evidence type="ECO:0000313" key="4">
    <source>
        <dbReference type="Proteomes" id="UP001606210"/>
    </source>
</evidence>
<feature type="region of interest" description="Disordered" evidence="1">
    <location>
        <begin position="128"/>
        <end position="167"/>
    </location>
</feature>
<comment type="caution">
    <text evidence="3">The sequence shown here is derived from an EMBL/GenBank/DDBJ whole genome shotgun (WGS) entry which is preliminary data.</text>
</comment>
<keyword evidence="2" id="KW-0732">Signal</keyword>
<keyword evidence="4" id="KW-1185">Reference proteome</keyword>
<feature type="signal peptide" evidence="2">
    <location>
        <begin position="1"/>
        <end position="20"/>
    </location>
</feature>
<sequence length="167" mass="17608">MKPSPLHVTLALALSCAACAATAGEFVTLRMRVTPDGHELLGARRFQAPQATAAAWNVSTGSPLGWQMLDSQGQVLWQGSVDDPRILRGPLEPGGGHAIVVRPSAEYILRVPADARATDLQLQRLAPARAAPGSQPKALHAQGETTGVPAQRLDLRGVTRREGDGGR</sequence>
<dbReference type="Proteomes" id="UP001606210">
    <property type="component" value="Unassembled WGS sequence"/>
</dbReference>
<proteinExistence type="predicted"/>
<reference evidence="3 4" key="1">
    <citation type="submission" date="2024-08" db="EMBL/GenBank/DDBJ databases">
        <authorList>
            <person name="Lu H."/>
        </authorList>
    </citation>
    <scope>NUCLEOTIDE SEQUENCE [LARGE SCALE GENOMIC DNA]</scope>
    <source>
        <strain evidence="3 4">LYH14W</strain>
    </source>
</reference>
<dbReference type="PROSITE" id="PS51257">
    <property type="entry name" value="PROKAR_LIPOPROTEIN"/>
    <property type="match status" value="1"/>
</dbReference>
<feature type="compositionally biased region" description="Basic and acidic residues" evidence="1">
    <location>
        <begin position="153"/>
        <end position="167"/>
    </location>
</feature>
<accession>A0ABW7F9N9</accession>
<evidence type="ECO:0000256" key="1">
    <source>
        <dbReference type="SAM" id="MobiDB-lite"/>
    </source>
</evidence>
<gene>
    <name evidence="3" type="ORF">ACG00Y_25830</name>
</gene>
<name>A0ABW7F9N9_9BURK</name>
<evidence type="ECO:0000313" key="3">
    <source>
        <dbReference type="EMBL" id="MFG6433353.1"/>
    </source>
</evidence>
<organism evidence="3 4">
    <name type="scientific">Pelomonas parva</name>
    <dbReference type="NCBI Taxonomy" id="3299032"/>
    <lineage>
        <taxon>Bacteria</taxon>
        <taxon>Pseudomonadati</taxon>
        <taxon>Pseudomonadota</taxon>
        <taxon>Betaproteobacteria</taxon>
        <taxon>Burkholderiales</taxon>
        <taxon>Sphaerotilaceae</taxon>
        <taxon>Roseateles</taxon>
    </lineage>
</organism>
<dbReference type="EMBL" id="JBIGHV010000012">
    <property type="protein sequence ID" value="MFG6433353.1"/>
    <property type="molecule type" value="Genomic_DNA"/>
</dbReference>
<protein>
    <submittedName>
        <fullName evidence="3">Uncharacterized protein</fullName>
    </submittedName>
</protein>
<feature type="chain" id="PRO_5046795033" evidence="2">
    <location>
        <begin position="21"/>
        <end position="167"/>
    </location>
</feature>
<dbReference type="RefSeq" id="WP_394483989.1">
    <property type="nucleotide sequence ID" value="NZ_JBIGHV010000012.1"/>
</dbReference>